<accession>A0A0N5A9X9</accession>
<name>A0A0N5A9X9_9BILA</name>
<dbReference type="Proteomes" id="UP000046393">
    <property type="component" value="Unplaced"/>
</dbReference>
<keyword evidence="1" id="KW-1185">Reference proteome</keyword>
<organism evidence="1 2">
    <name type="scientific">Syphacia muris</name>
    <dbReference type="NCBI Taxonomy" id="451379"/>
    <lineage>
        <taxon>Eukaryota</taxon>
        <taxon>Metazoa</taxon>
        <taxon>Ecdysozoa</taxon>
        <taxon>Nematoda</taxon>
        <taxon>Chromadorea</taxon>
        <taxon>Rhabditida</taxon>
        <taxon>Spirurina</taxon>
        <taxon>Oxyuridomorpha</taxon>
        <taxon>Oxyuroidea</taxon>
        <taxon>Oxyuridae</taxon>
        <taxon>Syphacia</taxon>
    </lineage>
</organism>
<sequence>LDCLKFCSNVATIPKSTAYICKSYADDCLAYLSRNDLWTTLKSIASSVDIGYGIGISGIPYYPINEEGAVGVQQRVSVPFGAYGGGYSGYTGVRDYWSQFTEAGANWIDGTYGYRSGWSVPLVQSLGIEGYRGTRVAVPLDQRNFGKIGVDTGLGVGGYYAQNDHTGVDWKEGNVNHQFGVGVPFAGVGVNTGTSVFFPSLNTWLRALGP</sequence>
<dbReference type="AlphaFoldDB" id="A0A0N5A9X9"/>
<evidence type="ECO:0000313" key="2">
    <source>
        <dbReference type="WBParaSite" id="SMUV_0000093901-mRNA-1"/>
    </source>
</evidence>
<dbReference type="WBParaSite" id="SMUV_0000093901-mRNA-1">
    <property type="protein sequence ID" value="SMUV_0000093901-mRNA-1"/>
    <property type="gene ID" value="SMUV_0000093901"/>
</dbReference>
<reference evidence="2" key="1">
    <citation type="submission" date="2017-02" db="UniProtKB">
        <authorList>
            <consortium name="WormBaseParasite"/>
        </authorList>
    </citation>
    <scope>IDENTIFICATION</scope>
</reference>
<evidence type="ECO:0000313" key="1">
    <source>
        <dbReference type="Proteomes" id="UP000046393"/>
    </source>
</evidence>
<proteinExistence type="predicted"/>
<protein>
    <submittedName>
        <fullName evidence="2">Apple domain-containing protein</fullName>
    </submittedName>
</protein>